<dbReference type="EMBL" id="LT629742">
    <property type="protein sequence ID" value="SDT22730.1"/>
    <property type="molecule type" value="Genomic_DNA"/>
</dbReference>
<dbReference type="RefSeq" id="WP_083364871.1">
    <property type="nucleotide sequence ID" value="NZ_LT629742.1"/>
</dbReference>
<protein>
    <submittedName>
        <fullName evidence="1">Uncharacterized protein</fullName>
    </submittedName>
</protein>
<accession>A0A1H1YMW2</accession>
<organism evidence="1 2">
    <name type="scientific">Microterricola viridarii</name>
    <dbReference type="NCBI Taxonomy" id="412690"/>
    <lineage>
        <taxon>Bacteria</taxon>
        <taxon>Bacillati</taxon>
        <taxon>Actinomycetota</taxon>
        <taxon>Actinomycetes</taxon>
        <taxon>Micrococcales</taxon>
        <taxon>Microbacteriaceae</taxon>
        <taxon>Microterricola</taxon>
    </lineage>
</organism>
<reference evidence="2" key="1">
    <citation type="submission" date="2016-10" db="EMBL/GenBank/DDBJ databases">
        <authorList>
            <person name="Varghese N."/>
            <person name="Submissions S."/>
        </authorList>
    </citation>
    <scope>NUCLEOTIDE SEQUENCE [LARGE SCALE GENOMIC DNA]</scope>
    <source>
        <strain evidence="2">DSM 21772</strain>
    </source>
</reference>
<name>A0A1H1YMW2_9MICO</name>
<dbReference type="OrthoDB" id="5122688at2"/>
<evidence type="ECO:0000313" key="2">
    <source>
        <dbReference type="Proteomes" id="UP000181956"/>
    </source>
</evidence>
<dbReference type="AlphaFoldDB" id="A0A1H1YMW2"/>
<evidence type="ECO:0000313" key="1">
    <source>
        <dbReference type="EMBL" id="SDT22730.1"/>
    </source>
</evidence>
<dbReference type="STRING" id="412690.SAMN04489834_3142"/>
<dbReference type="Proteomes" id="UP000181956">
    <property type="component" value="Chromosome I"/>
</dbReference>
<proteinExistence type="predicted"/>
<keyword evidence="2" id="KW-1185">Reference proteome</keyword>
<sequence>MTKHTLARARRGNDDLAIIGRTLHDLRGIRFENGEEGDDRHEELTTLVRQVITTQATQGLDIGGIRSELRALRKDDSDQRDRLFELERTRPKE</sequence>
<gene>
    <name evidence="1" type="ORF">SAMN04489834_3142</name>
</gene>